<feature type="region of interest" description="Disordered" evidence="1">
    <location>
        <begin position="1799"/>
        <end position="1819"/>
    </location>
</feature>
<name>A0A0F9XCB5_9ZZZZ</name>
<dbReference type="InterPro" id="IPR013783">
    <property type="entry name" value="Ig-like_fold"/>
</dbReference>
<dbReference type="Pfam" id="PF17963">
    <property type="entry name" value="Big_9"/>
    <property type="match status" value="1"/>
</dbReference>
<dbReference type="Gene3D" id="2.60.40.2700">
    <property type="match status" value="1"/>
</dbReference>
<feature type="compositionally biased region" description="Low complexity" evidence="1">
    <location>
        <begin position="1799"/>
        <end position="1812"/>
    </location>
</feature>
<feature type="compositionally biased region" description="Acidic residues" evidence="1">
    <location>
        <begin position="1179"/>
        <end position="1198"/>
    </location>
</feature>
<organism evidence="2">
    <name type="scientific">marine sediment metagenome</name>
    <dbReference type="NCBI Taxonomy" id="412755"/>
    <lineage>
        <taxon>unclassified sequences</taxon>
        <taxon>metagenomes</taxon>
        <taxon>ecological metagenomes</taxon>
    </lineage>
</organism>
<gene>
    <name evidence="2" type="ORF">LCGC14_0240050</name>
</gene>
<feature type="region of interest" description="Disordered" evidence="1">
    <location>
        <begin position="921"/>
        <end position="948"/>
    </location>
</feature>
<dbReference type="InterPro" id="IPR018247">
    <property type="entry name" value="EF_Hand_1_Ca_BS"/>
</dbReference>
<evidence type="ECO:0000256" key="1">
    <source>
        <dbReference type="SAM" id="MobiDB-lite"/>
    </source>
</evidence>
<comment type="caution">
    <text evidence="2">The sequence shown here is derived from an EMBL/GenBank/DDBJ whole genome shotgun (WGS) entry which is preliminary data.</text>
</comment>
<feature type="region of interest" description="Disordered" evidence="1">
    <location>
        <begin position="1176"/>
        <end position="1207"/>
    </location>
</feature>
<feature type="compositionally biased region" description="Polar residues" evidence="1">
    <location>
        <begin position="935"/>
        <end position="946"/>
    </location>
</feature>
<dbReference type="Gene3D" id="2.60.40.10">
    <property type="entry name" value="Immunoglobulins"/>
    <property type="match status" value="2"/>
</dbReference>
<evidence type="ECO:0000313" key="2">
    <source>
        <dbReference type="EMBL" id="KKN89348.1"/>
    </source>
</evidence>
<sequence length="2096" mass="219038">MKTTHILGIFLIFNFFLLSAQDGLNISGANISITPGATIRIDKGDLRISGNAEVKNEAQISVDGNWLNNNTTGQIFTTDSEGIVTLTKTTDITTIGGTTTTLFYNLILDVDQVTLEVNTIVGGSVSGSNLGVLNLKDVSLNLNSNSLQISNSLIGAIITDEGYIISEDVLNQSKVLWQTSPTGAMYTVPFGTVSGAKIPLSIERAAGDLGQITVSTYPTGLNMTPFPTQPETVSSTETTNGSNLINKSINRFWQLDKTGAGTANLTFSYADAEVPSGGENDLSSYRFNTTLNKWESKGVSAIDIANNTVTVSGVNEFSPWTLGGGTPEDFDGDGIVNENDLDNDNDGILDADEGVCTPNQSGNWGGFTNNITYDYLDGVVVRITNAAAHLNLNNFNPAGAGFWSENLAGDPSALGSFDFGESVIISFEDAAGNPVKVTNPAIHFDRLGESDGTTQNSAEITLQDGLTWRKLGGTDDFITTTTTARDGGAGLTAALAAGGYSAESTQNDIDGTAAGSLQIQGVISTFTLTFPKAEPTTGTQDIIEMIIFACKQIDDDNDGTPNFLDVDSDGDGCPDAIEGGANHDYDDLDEYNSLTATVDATGVPGGTSQTLGTSQDKTQQSAECSECHPTHPSYVDSDNDTIGDFCDVDDDNDGILDTDEYGEIDCVDAITPLFGIAQGPNPINGSDPANPLVGNSFLYINVYSGIDAIIKIESSTDTEILDFDVSGSGIEDHFQPQITHSTGDGYTEFSIQFVLTGTSIPAPKTNYLVTAVDNDIREYIAFEDSVDEVYVDTPTDQDVYSGIGTNGGFSNAYVSNGVLENGIIVNTPNTHVSGLYPQTNKVIFRLGNTDGSISNHSIGFTPCIPQDFWNTPPTLIGAIDTDSDGITDDLDNDSDSDGCPDALEGNGTYTFTDIDGSGALTATPNANGLPGTAQGIGTSKDSSQKNGECDECNSGHPLFVDTDGDGYGDYCDDLDDDNDGILDTDECLVEHPIEWSHNADSGNSDFATYGSDNNQTMTSSFSAASNISFGAGLDESVNYSYTYILDDADQLTYANAKANNDYVEMSYTVANNVILKAIDGGFYTNGPSDPDATLGFFKIALEMSTSPTFGTSTLIFKDKQIGDLSVAPNYVSFSDNYSISLIAGTTYYFRYYLYDEQNSDATDNRVRFDDIRYRHDSGCDTDNDGTPDFQDNDSDGDGCPDALEGDGSNTYADLDSNLRLIAAVNGNGIPAGTSQGVGTSTDDTLQADECSPCDPSHPSYVDSDGDAIGDFCDLDDDNDGILDTVECAAVYYNDSFETPNLSIDTASPPNKPDGDLDGEIDLFINQTAIEGWTVSNGGTFDIIYDLFNANDGLQSIDLYGSPTASNIQKTYTGFTAGTTVDFSLDYSSAEAAFEASVYVNSGSGRTLVAILQPSSVATINGASGVGNRVSTVVWSTFSTQLTPTATSITIEIESSGLLGTGSTGVLIDNIILSQACNDTDGDGTTDDKDIDSDNDGCADAIEAGHLDDDNDGEVDGSGYDANGQVTGAITAYTGTINGVTTASETSIDTAPTDQEERVGDDAVFSVVASALDASAYASGTPTYDINANAGLTYQWQVSTNSGSTFSDIGGANSASLTVADVTLLMDGNIYKVLVSSANNSCPEEAQATLNVINNVDAIDDSAGITAIDGFFGATDILNVFDNDEFNGAVLNPASVTITPVTNGPLTVNTDGSVDIASNTGTGSYTVNYQICDATNSANCDIAIVTVNVGVNSLPTAQDDEVSVAQDTSNNSIDVLANNGNGPDSFGGDGPNTGAITLPSTTTTNGGTVSVDNNSTPLDPTDDTVLYTPAVGYSGADSFTYTITDANTDASTATVNVTVIPTPTISISVVALDDIVNATEDDSPVTISGTTTNVEDGQTVTVVLNGTTYSPTVLSNAWTFDISATEAQALDPTETITADVSNVAGNVAVQATRDIQHVVTTPIVTISVVAVDDIINATEDDSPVTISGTTTNVEDGQTVTVVLNGTTYSPTVLSNAWTFDITATEAQALDPTETITADVNNVAGNTAVQATRDIQHDAIAPIPVLEIDDITVDNILNATEAGADVAVTGTVSGDFNT</sequence>
<dbReference type="EMBL" id="LAZR01000120">
    <property type="protein sequence ID" value="KKN89348.1"/>
    <property type="molecule type" value="Genomic_DNA"/>
</dbReference>
<reference evidence="2" key="1">
    <citation type="journal article" date="2015" name="Nature">
        <title>Complex archaea that bridge the gap between prokaryotes and eukaryotes.</title>
        <authorList>
            <person name="Spang A."/>
            <person name="Saw J.H."/>
            <person name="Jorgensen S.L."/>
            <person name="Zaremba-Niedzwiedzka K."/>
            <person name="Martijn J."/>
            <person name="Lind A.E."/>
            <person name="van Eijk R."/>
            <person name="Schleper C."/>
            <person name="Guy L."/>
            <person name="Ettema T.J."/>
        </authorList>
    </citation>
    <scope>NUCLEOTIDE SEQUENCE</scope>
</reference>
<dbReference type="PROSITE" id="PS00018">
    <property type="entry name" value="EF_HAND_1"/>
    <property type="match status" value="1"/>
</dbReference>
<dbReference type="Gene3D" id="2.60.40.3440">
    <property type="match status" value="1"/>
</dbReference>
<feature type="non-terminal residue" evidence="2">
    <location>
        <position position="2096"/>
    </location>
</feature>
<dbReference type="NCBIfam" id="NF033510">
    <property type="entry name" value="Ca_tandemer"/>
    <property type="match status" value="2"/>
</dbReference>
<protein>
    <submittedName>
        <fullName evidence="2">Uncharacterized protein</fullName>
    </submittedName>
</protein>
<accession>A0A0F9XCB5</accession>
<proteinExistence type="predicted"/>